<organism evidence="1 2">
    <name type="scientific">candidate division WOR-3 bacterium</name>
    <dbReference type="NCBI Taxonomy" id="2052148"/>
    <lineage>
        <taxon>Bacteria</taxon>
        <taxon>Bacteria division WOR-3</taxon>
    </lineage>
</organism>
<proteinExistence type="predicted"/>
<evidence type="ECO:0000313" key="1">
    <source>
        <dbReference type="EMBL" id="MBD3365311.1"/>
    </source>
</evidence>
<dbReference type="Gene3D" id="2.60.40.4070">
    <property type="match status" value="1"/>
</dbReference>
<gene>
    <name evidence="1" type="ORF">GF359_08865</name>
</gene>
<accession>A0A9D5KAC1</accession>
<comment type="caution">
    <text evidence="1">The sequence shown here is derived from an EMBL/GenBank/DDBJ whole genome shotgun (WGS) entry which is preliminary data.</text>
</comment>
<name>A0A9D5KAC1_UNCW3</name>
<reference evidence="1" key="1">
    <citation type="submission" date="2019-11" db="EMBL/GenBank/DDBJ databases">
        <title>Microbial mats filling the niche in hypersaline microbial mats.</title>
        <authorList>
            <person name="Wong H.L."/>
            <person name="Macleod F.I."/>
            <person name="White R.A. III"/>
            <person name="Burns B.P."/>
        </authorList>
    </citation>
    <scope>NUCLEOTIDE SEQUENCE</scope>
    <source>
        <strain evidence="1">Bin_327</strain>
    </source>
</reference>
<protein>
    <submittedName>
        <fullName evidence="1">Uncharacterized protein</fullName>
    </submittedName>
</protein>
<sequence length="264" mass="29872">MAQPPEAPEENLGEEIITAKQDVEFKPMAFYYEIDPYLPIKVLLEGSGFILDNNLGKQIEKAVGRSTFSADPNILRMPVVVSDVYDLDKENIELDVARYQQKRIDSWEVQILDMAGMNFRTITGDGSLPELVTWDGRSENGEVLSVGDVYTFNVRLTTKEEATIRKGGGTIDVNGVAYENVVSIKESEMDVENVYGTQVSRKVADYYQMVMNRFKEGGYTRVTITASDRMFAEAAKDYLSERLINTPIDVQEDPQYPRVQFVFN</sequence>
<evidence type="ECO:0000313" key="2">
    <source>
        <dbReference type="Proteomes" id="UP000630660"/>
    </source>
</evidence>
<dbReference type="EMBL" id="WJKJ01000297">
    <property type="protein sequence ID" value="MBD3365311.1"/>
    <property type="molecule type" value="Genomic_DNA"/>
</dbReference>
<dbReference type="AlphaFoldDB" id="A0A9D5KAC1"/>
<dbReference type="Proteomes" id="UP000630660">
    <property type="component" value="Unassembled WGS sequence"/>
</dbReference>